<comment type="caution">
    <text evidence="1">The sequence shown here is derived from an EMBL/GenBank/DDBJ whole genome shotgun (WGS) entry which is preliminary data.</text>
</comment>
<sequence length="61" mass="6629">MGSFLPACKNRSLSWHGKAATGKSDEWTFFAPVFPPYLSGMTVVKTEHGGFHEITAGTVNK</sequence>
<evidence type="ECO:0000313" key="1">
    <source>
        <dbReference type="EMBL" id="MDR6959474.1"/>
    </source>
</evidence>
<dbReference type="RefSeq" id="WP_310362743.1">
    <property type="nucleotide sequence ID" value="NZ_JAVDVC010000006.1"/>
</dbReference>
<proteinExistence type="predicted"/>
<organism evidence="1 2">
    <name type="scientific">Pseudomonas brassicacearum</name>
    <dbReference type="NCBI Taxonomy" id="930166"/>
    <lineage>
        <taxon>Bacteria</taxon>
        <taxon>Pseudomonadati</taxon>
        <taxon>Pseudomonadota</taxon>
        <taxon>Gammaproteobacteria</taxon>
        <taxon>Pseudomonadales</taxon>
        <taxon>Pseudomonadaceae</taxon>
        <taxon>Pseudomonas</taxon>
    </lineage>
</organism>
<protein>
    <submittedName>
        <fullName evidence="1">Uncharacterized protein</fullName>
    </submittedName>
</protein>
<name>A0AAW8MDE3_9PSED</name>
<gene>
    <name evidence="1" type="ORF">J2W43_003471</name>
</gene>
<reference evidence="1" key="1">
    <citation type="submission" date="2023-07" db="EMBL/GenBank/DDBJ databases">
        <title>Sorghum-associated microbial communities from plants grown in Nebraska, USA.</title>
        <authorList>
            <person name="Schachtman D."/>
        </authorList>
    </citation>
    <scope>NUCLEOTIDE SEQUENCE</scope>
    <source>
        <strain evidence="1">3432</strain>
    </source>
</reference>
<dbReference type="Proteomes" id="UP001252613">
    <property type="component" value="Unassembled WGS sequence"/>
</dbReference>
<dbReference type="EMBL" id="JAVDVC010000006">
    <property type="protein sequence ID" value="MDR6959474.1"/>
    <property type="molecule type" value="Genomic_DNA"/>
</dbReference>
<evidence type="ECO:0000313" key="2">
    <source>
        <dbReference type="Proteomes" id="UP001252613"/>
    </source>
</evidence>
<dbReference type="AlphaFoldDB" id="A0AAW8MDE3"/>
<accession>A0AAW8MDE3</accession>